<feature type="domain" description="AMP-binding enzyme C-terminal" evidence="6">
    <location>
        <begin position="447"/>
        <end position="521"/>
    </location>
</feature>
<feature type="domain" description="AMP-dependent synthetase/ligase" evidence="5">
    <location>
        <begin position="37"/>
        <end position="396"/>
    </location>
</feature>
<dbReference type="InterPro" id="IPR042099">
    <property type="entry name" value="ANL_N_sf"/>
</dbReference>
<dbReference type="STRING" id="1317117.ATO7_07362"/>
<dbReference type="InterPro" id="IPR000873">
    <property type="entry name" value="AMP-dep_synth/lig_dom"/>
</dbReference>
<protein>
    <submittedName>
        <fullName evidence="7">O-succinylbenzoate--CoA ligase</fullName>
    </submittedName>
</protein>
<dbReference type="AlphaFoldDB" id="A0A1Y1SCZ0"/>
<dbReference type="FunFam" id="3.30.300.30:FF:000008">
    <property type="entry name" value="2,3-dihydroxybenzoate-AMP ligase"/>
    <property type="match status" value="1"/>
</dbReference>
<evidence type="ECO:0000256" key="2">
    <source>
        <dbReference type="ARBA" id="ARBA00022598"/>
    </source>
</evidence>
<organism evidence="7 8">
    <name type="scientific">Oceanococcus atlanticus</name>
    <dbReference type="NCBI Taxonomy" id="1317117"/>
    <lineage>
        <taxon>Bacteria</taxon>
        <taxon>Pseudomonadati</taxon>
        <taxon>Pseudomonadota</taxon>
        <taxon>Gammaproteobacteria</taxon>
        <taxon>Chromatiales</taxon>
        <taxon>Oceanococcaceae</taxon>
        <taxon>Oceanococcus</taxon>
    </lineage>
</organism>
<dbReference type="PANTHER" id="PTHR43859">
    <property type="entry name" value="ACYL-ACTIVATING ENZYME"/>
    <property type="match status" value="1"/>
</dbReference>
<comment type="similarity">
    <text evidence="1">Belongs to the ATP-dependent AMP-binding enzyme family.</text>
</comment>
<dbReference type="CDD" id="cd12119">
    <property type="entry name" value="ttLC_FACS_AlkK_like"/>
    <property type="match status" value="1"/>
</dbReference>
<accession>A0A1Y1SCZ0</accession>
<dbReference type="PROSITE" id="PS00455">
    <property type="entry name" value="AMP_BINDING"/>
    <property type="match status" value="1"/>
</dbReference>
<evidence type="ECO:0000313" key="7">
    <source>
        <dbReference type="EMBL" id="ORE86839.1"/>
    </source>
</evidence>
<dbReference type="Pfam" id="PF13193">
    <property type="entry name" value="AMP-binding_C"/>
    <property type="match status" value="1"/>
</dbReference>
<dbReference type="Gene3D" id="3.30.300.30">
    <property type="match status" value="1"/>
</dbReference>
<evidence type="ECO:0000259" key="6">
    <source>
        <dbReference type="Pfam" id="PF13193"/>
    </source>
</evidence>
<dbReference type="GO" id="GO:0016874">
    <property type="term" value="F:ligase activity"/>
    <property type="evidence" value="ECO:0007669"/>
    <property type="project" value="UniProtKB-KW"/>
</dbReference>
<dbReference type="InterPro" id="IPR045851">
    <property type="entry name" value="AMP-bd_C_sf"/>
</dbReference>
<dbReference type="InterPro" id="IPR020845">
    <property type="entry name" value="AMP-binding_CS"/>
</dbReference>
<keyword evidence="8" id="KW-1185">Reference proteome</keyword>
<dbReference type="PANTHER" id="PTHR43859:SF4">
    <property type="entry name" value="BUTANOATE--COA LIGASE AAE1-RELATED"/>
    <property type="match status" value="1"/>
</dbReference>
<dbReference type="EMBL" id="AQQV01000002">
    <property type="protein sequence ID" value="ORE86839.1"/>
    <property type="molecule type" value="Genomic_DNA"/>
</dbReference>
<evidence type="ECO:0000256" key="3">
    <source>
        <dbReference type="ARBA" id="ARBA00022832"/>
    </source>
</evidence>
<name>A0A1Y1SCZ0_9GAMM</name>
<proteinExistence type="inferred from homology"/>
<dbReference type="InterPro" id="IPR025110">
    <property type="entry name" value="AMP-bd_C"/>
</dbReference>
<dbReference type="GO" id="GO:0006631">
    <property type="term" value="P:fatty acid metabolic process"/>
    <property type="evidence" value="ECO:0007669"/>
    <property type="project" value="UniProtKB-KW"/>
</dbReference>
<evidence type="ECO:0000259" key="5">
    <source>
        <dbReference type="Pfam" id="PF00501"/>
    </source>
</evidence>
<evidence type="ECO:0000256" key="4">
    <source>
        <dbReference type="ARBA" id="ARBA00023098"/>
    </source>
</evidence>
<dbReference type="SUPFAM" id="SSF56801">
    <property type="entry name" value="Acetyl-CoA synthetase-like"/>
    <property type="match status" value="1"/>
</dbReference>
<keyword evidence="3" id="KW-0276">Fatty acid metabolism</keyword>
<dbReference type="RefSeq" id="WP_083561067.1">
    <property type="nucleotide sequence ID" value="NZ_AQQV01000002.1"/>
</dbReference>
<keyword evidence="4" id="KW-0443">Lipid metabolism</keyword>
<dbReference type="Gene3D" id="3.40.50.12780">
    <property type="entry name" value="N-terminal domain of ligase-like"/>
    <property type="match status" value="1"/>
</dbReference>
<gene>
    <name evidence="7" type="ORF">ATO7_07362</name>
</gene>
<keyword evidence="2 7" id="KW-0436">Ligase</keyword>
<comment type="caution">
    <text evidence="7">The sequence shown here is derived from an EMBL/GenBank/DDBJ whole genome shotgun (WGS) entry which is preliminary data.</text>
</comment>
<sequence length="541" mass="59866">MKSTMMNVPLNLNDIVVRAGTQFSDVEVVSRLPDRSLARSNYGEVYRRSEALAQALLNAGLQVGERVATLCWNHCEHLEAYFGIPRAGGILHTLNLRLPPDDIAWIVNHAQDRFLIIDDVLLPLFNAFADSVNFERIFVVRLTDDEVPEGMEEYESFLTAVKETREFPLLDENSPCGLCYTSGTTGRPKGVVYSHRSSCLHAMVSALPDCIGLSCNDVALPVVPMFHANAWGMPYSAALVGAKLVLPGPHLDGESILDLFSSEHVTVTAGVPTIWMRIAELLQERAGDWDLPSMRMLVGGSAVPEAMIRVFQEFGHSIIQGWGMTETSPLAAVSQLRPWHRAKSEDEQYKQLAKAGALAPFVHARIVGDDGLAQPWDGEATGEIQLQGPWITGDYLSAEDASDKFSEDGYLCTGDVASIEKDGFIRISDRTKDLIKSGGEWISSVHLENEIMGHDAVLEAAVIAKAHDRWGERPLAIVVTRSGDPIEAAQLNEHLLQQMEKWMLPEAYIFIDEIRKTSTGKFDKKALRADYQHVDWEECVA</sequence>
<dbReference type="OrthoDB" id="9803968at2"/>
<dbReference type="NCBIfam" id="NF004837">
    <property type="entry name" value="PRK06187.1"/>
    <property type="match status" value="1"/>
</dbReference>
<reference evidence="7 8" key="1">
    <citation type="submission" date="2013-04" db="EMBL/GenBank/DDBJ databases">
        <title>Oceanococcus atlanticus 22II-S10r2 Genome Sequencing.</title>
        <authorList>
            <person name="Lai Q."/>
            <person name="Li G."/>
            <person name="Shao Z."/>
        </authorList>
    </citation>
    <scope>NUCLEOTIDE SEQUENCE [LARGE SCALE GENOMIC DNA]</scope>
    <source>
        <strain evidence="7 8">22II-S10r2</strain>
    </source>
</reference>
<dbReference type="Proteomes" id="UP000192342">
    <property type="component" value="Unassembled WGS sequence"/>
</dbReference>
<evidence type="ECO:0000313" key="8">
    <source>
        <dbReference type="Proteomes" id="UP000192342"/>
    </source>
</evidence>
<dbReference type="Pfam" id="PF00501">
    <property type="entry name" value="AMP-binding"/>
    <property type="match status" value="1"/>
</dbReference>
<evidence type="ECO:0000256" key="1">
    <source>
        <dbReference type="ARBA" id="ARBA00006432"/>
    </source>
</evidence>